<feature type="non-terminal residue" evidence="1">
    <location>
        <position position="97"/>
    </location>
</feature>
<accession>A0A383A6B2</accession>
<organism evidence="1">
    <name type="scientific">marine metagenome</name>
    <dbReference type="NCBI Taxonomy" id="408172"/>
    <lineage>
        <taxon>unclassified sequences</taxon>
        <taxon>metagenomes</taxon>
        <taxon>ecological metagenomes</taxon>
    </lineage>
</organism>
<evidence type="ECO:0000313" key="1">
    <source>
        <dbReference type="EMBL" id="SVE02775.1"/>
    </source>
</evidence>
<proteinExistence type="predicted"/>
<dbReference type="AlphaFoldDB" id="A0A383A6B2"/>
<reference evidence="1" key="1">
    <citation type="submission" date="2018-05" db="EMBL/GenBank/DDBJ databases">
        <authorList>
            <person name="Lanie J.A."/>
            <person name="Ng W.-L."/>
            <person name="Kazmierczak K.M."/>
            <person name="Andrzejewski T.M."/>
            <person name="Davidsen T.M."/>
            <person name="Wayne K.J."/>
            <person name="Tettelin H."/>
            <person name="Glass J.I."/>
            <person name="Rusch D."/>
            <person name="Podicherti R."/>
            <person name="Tsui H.-C.T."/>
            <person name="Winkler M.E."/>
        </authorList>
    </citation>
    <scope>NUCLEOTIDE SEQUENCE</scope>
</reference>
<gene>
    <name evidence="1" type="ORF">METZ01_LOCUS455629</name>
</gene>
<name>A0A383A6B2_9ZZZZ</name>
<protein>
    <submittedName>
        <fullName evidence="1">Uncharacterized protein</fullName>
    </submittedName>
</protein>
<sequence length="97" mass="11288">MTGEFDWRNLLEKSESKSRGSNTGNRIQLSSIDAWKSERLPKMIVIWTFRKNKSDAFPSNSRPGRFSKRRDLSATVESFELFLIDSNQYAVPWDETP</sequence>
<dbReference type="EMBL" id="UINC01189194">
    <property type="protein sequence ID" value="SVE02775.1"/>
    <property type="molecule type" value="Genomic_DNA"/>
</dbReference>